<dbReference type="EMBL" id="ACCL02000025">
    <property type="protein sequence ID" value="EET58776.1"/>
    <property type="molecule type" value="Genomic_DNA"/>
</dbReference>
<organism evidence="1 2">
    <name type="scientific">Marvinbryantia formatexigens DSM 14469</name>
    <dbReference type="NCBI Taxonomy" id="478749"/>
    <lineage>
        <taxon>Bacteria</taxon>
        <taxon>Bacillati</taxon>
        <taxon>Bacillota</taxon>
        <taxon>Clostridia</taxon>
        <taxon>Lachnospirales</taxon>
        <taxon>Lachnospiraceae</taxon>
        <taxon>Marvinbryantia</taxon>
    </lineage>
</organism>
<gene>
    <name evidence="1" type="ORF">BRYFOR_09235</name>
</gene>
<evidence type="ECO:0000313" key="1">
    <source>
        <dbReference type="EMBL" id="EET58776.1"/>
    </source>
</evidence>
<comment type="caution">
    <text evidence="1">The sequence shown here is derived from an EMBL/GenBank/DDBJ whole genome shotgun (WGS) entry which is preliminary data.</text>
</comment>
<proteinExistence type="predicted"/>
<dbReference type="Proteomes" id="UP000005561">
    <property type="component" value="Unassembled WGS sequence"/>
</dbReference>
<dbReference type="AlphaFoldDB" id="C6LKN9"/>
<accession>C6LKN9</accession>
<keyword evidence="2" id="KW-1185">Reference proteome</keyword>
<protein>
    <submittedName>
        <fullName evidence="1">Uncharacterized protein</fullName>
    </submittedName>
</protein>
<name>C6LKN9_9FIRM</name>
<reference evidence="1" key="1">
    <citation type="submission" date="2009-07" db="EMBL/GenBank/DDBJ databases">
        <authorList>
            <person name="Weinstock G."/>
            <person name="Sodergren E."/>
            <person name="Clifton S."/>
            <person name="Fulton L."/>
            <person name="Fulton B."/>
            <person name="Courtney L."/>
            <person name="Fronick C."/>
            <person name="Harrison M."/>
            <person name="Strong C."/>
            <person name="Farmer C."/>
            <person name="Delahaunty K."/>
            <person name="Markovic C."/>
            <person name="Hall O."/>
            <person name="Minx P."/>
            <person name="Tomlinson C."/>
            <person name="Mitreva M."/>
            <person name="Nelson J."/>
            <person name="Hou S."/>
            <person name="Wollam A."/>
            <person name="Pepin K.H."/>
            <person name="Johnson M."/>
            <person name="Bhonagiri V."/>
            <person name="Nash W.E."/>
            <person name="Warren W."/>
            <person name="Chinwalla A."/>
            <person name="Mardis E.R."/>
            <person name="Wilson R.K."/>
        </authorList>
    </citation>
    <scope>NUCLEOTIDE SEQUENCE [LARGE SCALE GENOMIC DNA]</scope>
    <source>
        <strain evidence="1">DSM 14469</strain>
    </source>
</reference>
<evidence type="ECO:0000313" key="2">
    <source>
        <dbReference type="Proteomes" id="UP000005561"/>
    </source>
</evidence>
<sequence length="58" mass="6157">MGIFRTVLVFIKTAVRPVGTAIAGTGRAVASGTMERSVVRAVRGTLASKHTFFIMTAF</sequence>